<evidence type="ECO:0000313" key="1">
    <source>
        <dbReference type="EMBL" id="CAB4908598.1"/>
    </source>
</evidence>
<organism evidence="1">
    <name type="scientific">freshwater metagenome</name>
    <dbReference type="NCBI Taxonomy" id="449393"/>
    <lineage>
        <taxon>unclassified sequences</taxon>
        <taxon>metagenomes</taxon>
        <taxon>ecological metagenomes</taxon>
    </lineage>
</organism>
<dbReference type="SUPFAM" id="SSF51445">
    <property type="entry name" value="(Trans)glycosidases"/>
    <property type="match status" value="1"/>
</dbReference>
<protein>
    <submittedName>
        <fullName evidence="1">Unannotated protein</fullName>
    </submittedName>
</protein>
<dbReference type="EMBL" id="CAFBMK010000045">
    <property type="protein sequence ID" value="CAB4908598.1"/>
    <property type="molecule type" value="Genomic_DNA"/>
</dbReference>
<sequence>MRRLLPMLTAALLLGLPAAASADSRLEAMFQDDPRILSSDAKVRNATLDEARSLGVQRIRVTAFWNRFAPNATGTEKPANFDGSNPDAYEKGQWDVLDAVITGAKERGLAVNLNPSAPGPKWAGSAFIEDRLDGVTNPSPVEFAAFVAALGKRYAGTFTPAGGSAALPRVDYWSIWNEPNQGAWLAPQWVGTGSSAVPASAQRYRVLAAGAWSALELTGHTVATDTILVGDTAPKGRPTVASVASAMSPITFQKRLYCLDDRLQILKGAAAKAQDCSESGDAAQFVSANPALFRMTGYAHHPYELGFKPDQAPENPKENVTTANLGLLTDQLDRIMARYGVARKPVPLYLTEYGYQTNPPDRLGVSLNEQAAYINEGEYIAWRNSRVKTLSQFLLVDDAPIPGTDKADKWSSSFQTGLRYGPESGKEGKAKPALNAYRLAFFLPQRTVPSNRKLKVWGRVRPARSVTTVTLQLRGRTGSYRTFRTLKTNRYGFVNTTVRVRSSSRAARLTWKSGSRTFASRGVSFKVRKR</sequence>
<dbReference type="Gene3D" id="3.20.20.80">
    <property type="entry name" value="Glycosidases"/>
    <property type="match status" value="1"/>
</dbReference>
<proteinExistence type="predicted"/>
<reference evidence="1" key="1">
    <citation type="submission" date="2020-05" db="EMBL/GenBank/DDBJ databases">
        <authorList>
            <person name="Chiriac C."/>
            <person name="Salcher M."/>
            <person name="Ghai R."/>
            <person name="Kavagutti S V."/>
        </authorList>
    </citation>
    <scope>NUCLEOTIDE SEQUENCE</scope>
</reference>
<dbReference type="InterPro" id="IPR017853">
    <property type="entry name" value="GH"/>
</dbReference>
<accession>A0A6J7GPH1</accession>
<gene>
    <name evidence="1" type="ORF">UFOPK3564_01071</name>
</gene>
<dbReference type="InterPro" id="IPR051923">
    <property type="entry name" value="Glycosyl_Hydrolase_39"/>
</dbReference>
<name>A0A6J7GPH1_9ZZZZ</name>
<dbReference type="PANTHER" id="PTHR12631">
    <property type="entry name" value="ALPHA-L-IDURONIDASE"/>
    <property type="match status" value="1"/>
</dbReference>
<dbReference type="GO" id="GO:0004553">
    <property type="term" value="F:hydrolase activity, hydrolyzing O-glycosyl compounds"/>
    <property type="evidence" value="ECO:0007669"/>
    <property type="project" value="TreeGrafter"/>
</dbReference>
<dbReference type="AlphaFoldDB" id="A0A6J7GPH1"/>
<dbReference type="PANTHER" id="PTHR12631:SF10">
    <property type="entry name" value="BETA-XYLOSIDASE-LIKE PROTEIN-RELATED"/>
    <property type="match status" value="1"/>
</dbReference>